<reference evidence="1" key="2">
    <citation type="submission" date="2019-06" db="EMBL/GenBank/DDBJ databases">
        <title>Genomics analysis of Aphanomyces spp. identifies a new class of oomycete effector associated with host adaptation.</title>
        <authorList>
            <person name="Gaulin E."/>
        </authorList>
    </citation>
    <scope>NUCLEOTIDE SEQUENCE</scope>
    <source>
        <strain evidence="1">CBS 578.67</strain>
    </source>
</reference>
<dbReference type="EMBL" id="CAADRA010005029">
    <property type="protein sequence ID" value="VFT84870.1"/>
    <property type="molecule type" value="Genomic_DNA"/>
</dbReference>
<organism evidence="2 3">
    <name type="scientific">Aphanomyces stellatus</name>
    <dbReference type="NCBI Taxonomy" id="120398"/>
    <lineage>
        <taxon>Eukaryota</taxon>
        <taxon>Sar</taxon>
        <taxon>Stramenopiles</taxon>
        <taxon>Oomycota</taxon>
        <taxon>Saprolegniomycetes</taxon>
        <taxon>Saprolegniales</taxon>
        <taxon>Verrucalvaceae</taxon>
        <taxon>Aphanomyces</taxon>
    </lineage>
</organism>
<evidence type="ECO:0000313" key="1">
    <source>
        <dbReference type="EMBL" id="KAF0701589.1"/>
    </source>
</evidence>
<dbReference type="Proteomes" id="UP000332933">
    <property type="component" value="Unassembled WGS sequence"/>
</dbReference>
<evidence type="ECO:0000313" key="2">
    <source>
        <dbReference type="EMBL" id="VFT84870.1"/>
    </source>
</evidence>
<dbReference type="AlphaFoldDB" id="A0A485KJ52"/>
<accession>A0A485KJ52</accession>
<dbReference type="OrthoDB" id="61900at2759"/>
<sequence length="105" mass="10754">MAAEGLNPLSMAFYGEVYFALCGLKGSVVLTGVPIDLSPAFLRDVIVPSGVLSSLAAVVVGPVTTPAFDFAGNIALVNKAHAVGDEGLQIWSTATPLHLTEATGR</sequence>
<dbReference type="EMBL" id="VJMH01005008">
    <property type="protein sequence ID" value="KAF0701589.1"/>
    <property type="molecule type" value="Genomic_DNA"/>
</dbReference>
<keyword evidence="3" id="KW-1185">Reference proteome</keyword>
<protein>
    <submittedName>
        <fullName evidence="2">Aste57867_7977 protein</fullName>
    </submittedName>
</protein>
<name>A0A485KJ52_9STRA</name>
<proteinExistence type="predicted"/>
<gene>
    <name evidence="2" type="primary">Aste57867_7977</name>
    <name evidence="1" type="ORF">As57867_007947</name>
    <name evidence="2" type="ORF">ASTE57867_7977</name>
</gene>
<reference evidence="2 3" key="1">
    <citation type="submission" date="2019-03" db="EMBL/GenBank/DDBJ databases">
        <authorList>
            <person name="Gaulin E."/>
            <person name="Dumas B."/>
        </authorList>
    </citation>
    <scope>NUCLEOTIDE SEQUENCE [LARGE SCALE GENOMIC DNA]</scope>
    <source>
        <strain evidence="2">CBS 568.67</strain>
    </source>
</reference>
<evidence type="ECO:0000313" key="3">
    <source>
        <dbReference type="Proteomes" id="UP000332933"/>
    </source>
</evidence>